<proteinExistence type="predicted"/>
<dbReference type="RefSeq" id="WP_145150822.1">
    <property type="nucleotide sequence ID" value="NZ_VNIM01000034.1"/>
</dbReference>
<dbReference type="EMBL" id="VNIM01000034">
    <property type="protein sequence ID" value="TVV74380.1"/>
    <property type="molecule type" value="Genomic_DNA"/>
</dbReference>
<keyword evidence="2" id="KW-0732">Signal</keyword>
<dbReference type="Proteomes" id="UP000318681">
    <property type="component" value="Unassembled WGS sequence"/>
</dbReference>
<reference evidence="3 4" key="1">
    <citation type="submission" date="2019-07" db="EMBL/GenBank/DDBJ databases">
        <title>Sphingomonas solaris sp. nov., isolated from a solar panel from Boston, Massachusetts.</title>
        <authorList>
            <person name="Tanner K."/>
            <person name="Pascual J."/>
            <person name="Mancuso C."/>
            <person name="Pereto J."/>
            <person name="Khalil A."/>
            <person name="Vilanova C."/>
        </authorList>
    </citation>
    <scope>NUCLEOTIDE SEQUENCE [LARGE SCALE GENOMIC DNA]</scope>
    <source>
        <strain evidence="3 4">R4DWN</strain>
    </source>
</reference>
<dbReference type="AlphaFoldDB" id="A0A558R4R4"/>
<feature type="compositionally biased region" description="Low complexity" evidence="1">
    <location>
        <begin position="72"/>
        <end position="98"/>
    </location>
</feature>
<organism evidence="3 4">
    <name type="scientific">Alterirhizorhabdus solaris</name>
    <dbReference type="NCBI Taxonomy" id="2529389"/>
    <lineage>
        <taxon>Bacteria</taxon>
        <taxon>Pseudomonadati</taxon>
        <taxon>Pseudomonadota</taxon>
        <taxon>Alphaproteobacteria</taxon>
        <taxon>Sphingomonadales</taxon>
        <taxon>Rhizorhabdaceae</taxon>
        <taxon>Alterirhizorhabdus</taxon>
    </lineage>
</organism>
<sequence>MNGFKLLTLMALAAPVMATAQVGPNPAVSGGSQDPTLRGSVDATTAPQDAGIDQGPTGNVVNRSIDTPTRPADGGATVDADTGTAVTGTTTGTKTTTKAMKKAGRGR</sequence>
<name>A0A558R4R4_9SPHN</name>
<evidence type="ECO:0000313" key="4">
    <source>
        <dbReference type="Proteomes" id="UP000318681"/>
    </source>
</evidence>
<feature type="signal peptide" evidence="2">
    <location>
        <begin position="1"/>
        <end position="20"/>
    </location>
</feature>
<protein>
    <submittedName>
        <fullName evidence="3">Uncharacterized protein</fullName>
    </submittedName>
</protein>
<accession>A0A558R4R4</accession>
<comment type="caution">
    <text evidence="3">The sequence shown here is derived from an EMBL/GenBank/DDBJ whole genome shotgun (WGS) entry which is preliminary data.</text>
</comment>
<gene>
    <name evidence="3" type="ORF">FOY91_09930</name>
</gene>
<evidence type="ECO:0000313" key="3">
    <source>
        <dbReference type="EMBL" id="TVV74380.1"/>
    </source>
</evidence>
<keyword evidence="4" id="KW-1185">Reference proteome</keyword>
<feature type="compositionally biased region" description="Polar residues" evidence="1">
    <location>
        <begin position="56"/>
        <end position="67"/>
    </location>
</feature>
<feature type="chain" id="PRO_5021744128" evidence="2">
    <location>
        <begin position="21"/>
        <end position="107"/>
    </location>
</feature>
<evidence type="ECO:0000256" key="1">
    <source>
        <dbReference type="SAM" id="MobiDB-lite"/>
    </source>
</evidence>
<feature type="region of interest" description="Disordered" evidence="1">
    <location>
        <begin position="21"/>
        <end position="107"/>
    </location>
</feature>
<evidence type="ECO:0000256" key="2">
    <source>
        <dbReference type="SAM" id="SignalP"/>
    </source>
</evidence>